<accession>A0ABP7HIP9</accession>
<dbReference type="PANTHER" id="PTHR33164">
    <property type="entry name" value="TRANSCRIPTIONAL REGULATOR, MARR FAMILY"/>
    <property type="match status" value="1"/>
</dbReference>
<organism evidence="2 3">
    <name type="scientific">Amycolatopsis tucumanensis</name>
    <dbReference type="NCBI Taxonomy" id="401106"/>
    <lineage>
        <taxon>Bacteria</taxon>
        <taxon>Bacillati</taxon>
        <taxon>Actinomycetota</taxon>
        <taxon>Actinomycetes</taxon>
        <taxon>Pseudonocardiales</taxon>
        <taxon>Pseudonocardiaceae</taxon>
        <taxon>Amycolatopsis</taxon>
    </lineage>
</organism>
<dbReference type="InterPro" id="IPR036388">
    <property type="entry name" value="WH-like_DNA-bd_sf"/>
</dbReference>
<dbReference type="Gene3D" id="1.10.10.10">
    <property type="entry name" value="Winged helix-like DNA-binding domain superfamily/Winged helix DNA-binding domain"/>
    <property type="match status" value="1"/>
</dbReference>
<dbReference type="InterPro" id="IPR036390">
    <property type="entry name" value="WH_DNA-bd_sf"/>
</dbReference>
<dbReference type="InterPro" id="IPR000835">
    <property type="entry name" value="HTH_MarR-typ"/>
</dbReference>
<proteinExistence type="predicted"/>
<dbReference type="PANTHER" id="PTHR33164:SF99">
    <property type="entry name" value="MARR FAMILY REGULATORY PROTEIN"/>
    <property type="match status" value="1"/>
</dbReference>
<dbReference type="SUPFAM" id="SSF46785">
    <property type="entry name" value="Winged helix' DNA-binding domain"/>
    <property type="match status" value="1"/>
</dbReference>
<reference evidence="3" key="1">
    <citation type="journal article" date="2019" name="Int. J. Syst. Evol. Microbiol.">
        <title>The Global Catalogue of Microorganisms (GCM) 10K type strain sequencing project: providing services to taxonomists for standard genome sequencing and annotation.</title>
        <authorList>
            <consortium name="The Broad Institute Genomics Platform"/>
            <consortium name="The Broad Institute Genome Sequencing Center for Infectious Disease"/>
            <person name="Wu L."/>
            <person name="Ma J."/>
        </authorList>
    </citation>
    <scope>NUCLEOTIDE SEQUENCE [LARGE SCALE GENOMIC DNA]</scope>
    <source>
        <strain evidence="3">JCM 17017</strain>
    </source>
</reference>
<dbReference type="Proteomes" id="UP001501624">
    <property type="component" value="Unassembled WGS sequence"/>
</dbReference>
<dbReference type="SMART" id="SM00347">
    <property type="entry name" value="HTH_MARR"/>
    <property type="match status" value="1"/>
</dbReference>
<evidence type="ECO:0000313" key="2">
    <source>
        <dbReference type="EMBL" id="GAA3792858.1"/>
    </source>
</evidence>
<evidence type="ECO:0000313" key="3">
    <source>
        <dbReference type="Proteomes" id="UP001501624"/>
    </source>
</evidence>
<keyword evidence="3" id="KW-1185">Reference proteome</keyword>
<dbReference type="Pfam" id="PF12802">
    <property type="entry name" value="MarR_2"/>
    <property type="match status" value="1"/>
</dbReference>
<dbReference type="EMBL" id="BAABCM010000001">
    <property type="protein sequence ID" value="GAA3792858.1"/>
    <property type="molecule type" value="Genomic_DNA"/>
</dbReference>
<dbReference type="PROSITE" id="PS50995">
    <property type="entry name" value="HTH_MARR_2"/>
    <property type="match status" value="1"/>
</dbReference>
<dbReference type="RefSeq" id="WP_237338911.1">
    <property type="nucleotide sequence ID" value="NZ_BAABCM010000001.1"/>
</dbReference>
<dbReference type="InterPro" id="IPR039422">
    <property type="entry name" value="MarR/SlyA-like"/>
</dbReference>
<protein>
    <recommendedName>
        <fullName evidence="1">HTH marR-type domain-containing protein</fullName>
    </recommendedName>
</protein>
<comment type="caution">
    <text evidence="2">The sequence shown here is derived from an EMBL/GenBank/DDBJ whole genome shotgun (WGS) entry which is preliminary data.</text>
</comment>
<gene>
    <name evidence="2" type="ORF">GCM10022380_07020</name>
</gene>
<name>A0ABP7HIP9_9PSEU</name>
<feature type="domain" description="HTH marR-type" evidence="1">
    <location>
        <begin position="1"/>
        <end position="145"/>
    </location>
</feature>
<evidence type="ECO:0000259" key="1">
    <source>
        <dbReference type="PROSITE" id="PS50995"/>
    </source>
</evidence>
<sequence>MATEELRDIEDAAWRGFLFTHDRIWRSLEAGLAALNVSMAEYSVLALLAEAGPKGMRMSDLAERRVMSTGGFTRLADRLERRGLIERRRSAVDGRSFEAVLTREGRALLRKAWRRHHSDLRELFFDRLNDDDLRRLADIWARLDPGGDSG</sequence>
<dbReference type="PRINTS" id="PR00598">
    <property type="entry name" value="HTHMARR"/>
</dbReference>